<dbReference type="GO" id="GO:0005524">
    <property type="term" value="F:ATP binding"/>
    <property type="evidence" value="ECO:0007669"/>
    <property type="project" value="UniProtKB-KW"/>
</dbReference>
<protein>
    <recommendedName>
        <fullName evidence="10">Polymerase nucleotidyl transferase domain-containing protein</fullName>
    </recommendedName>
</protein>
<feature type="domain" description="Polymerase nucleotidyl transferase" evidence="10">
    <location>
        <begin position="21"/>
        <end position="93"/>
    </location>
</feature>
<dbReference type="CDD" id="cd05403">
    <property type="entry name" value="NT_KNTase_like"/>
    <property type="match status" value="1"/>
</dbReference>
<keyword evidence="7" id="KW-0067">ATP-binding</keyword>
<keyword evidence="4" id="KW-0548">Nucleotidyltransferase</keyword>
<dbReference type="GO" id="GO:0046872">
    <property type="term" value="F:metal ion binding"/>
    <property type="evidence" value="ECO:0007669"/>
    <property type="project" value="UniProtKB-KW"/>
</dbReference>
<keyword evidence="12" id="KW-1185">Reference proteome</keyword>
<sequence>MLDAEIILSRLEINMNQIKSYGVEKIGLFGSFALNEQSKKSDIDLLVVFMPGKKTFDNYMGLKFFLEDLLEKPIDLVIAEAVKPALKDHIEGSVIFAQGV</sequence>
<dbReference type="InterPro" id="IPR043519">
    <property type="entry name" value="NT_sf"/>
</dbReference>
<evidence type="ECO:0000256" key="2">
    <source>
        <dbReference type="ARBA" id="ARBA00022649"/>
    </source>
</evidence>
<name>A0A0B7MR15_9FIRM</name>
<accession>A0A0B7MR15</accession>
<dbReference type="OrthoDB" id="90159at2"/>
<proteinExistence type="inferred from homology"/>
<keyword evidence="8" id="KW-0460">Magnesium</keyword>
<dbReference type="InterPro" id="IPR002934">
    <property type="entry name" value="Polymerase_NTP_transf_dom"/>
</dbReference>
<keyword evidence="6" id="KW-0547">Nucleotide-binding</keyword>
<dbReference type="Proteomes" id="UP000046155">
    <property type="component" value="Unassembled WGS sequence"/>
</dbReference>
<dbReference type="Pfam" id="PF01909">
    <property type="entry name" value="NTP_transf_2"/>
    <property type="match status" value="1"/>
</dbReference>
<keyword evidence="5" id="KW-0479">Metal-binding</keyword>
<evidence type="ECO:0000256" key="6">
    <source>
        <dbReference type="ARBA" id="ARBA00022741"/>
    </source>
</evidence>
<evidence type="ECO:0000256" key="4">
    <source>
        <dbReference type="ARBA" id="ARBA00022695"/>
    </source>
</evidence>
<gene>
    <name evidence="11" type="ORF">SSCH_90013</name>
</gene>
<dbReference type="PANTHER" id="PTHR33571:SF14">
    <property type="entry name" value="PROTEIN ADENYLYLTRANSFERASE MJ0435-RELATED"/>
    <property type="match status" value="1"/>
</dbReference>
<evidence type="ECO:0000256" key="1">
    <source>
        <dbReference type="ARBA" id="ARBA00001946"/>
    </source>
</evidence>
<reference evidence="12" key="1">
    <citation type="submission" date="2015-01" db="EMBL/GenBank/DDBJ databases">
        <authorList>
            <person name="Manzoor Shahid"/>
            <person name="Zubair Saima"/>
        </authorList>
    </citation>
    <scope>NUCLEOTIDE SEQUENCE [LARGE SCALE GENOMIC DNA]</scope>
    <source>
        <strain evidence="12">Sp3</strain>
    </source>
</reference>
<dbReference type="RefSeq" id="WP_044666204.1">
    <property type="nucleotide sequence ID" value="NZ_CDRZ01000291.1"/>
</dbReference>
<evidence type="ECO:0000256" key="8">
    <source>
        <dbReference type="ARBA" id="ARBA00022842"/>
    </source>
</evidence>
<dbReference type="InterPro" id="IPR052038">
    <property type="entry name" value="Type-VII_TA_antitoxin"/>
</dbReference>
<dbReference type="GO" id="GO:0016779">
    <property type="term" value="F:nucleotidyltransferase activity"/>
    <property type="evidence" value="ECO:0007669"/>
    <property type="project" value="UniProtKB-KW"/>
</dbReference>
<comment type="cofactor">
    <cofactor evidence="1">
        <name>Mg(2+)</name>
        <dbReference type="ChEBI" id="CHEBI:18420"/>
    </cofactor>
</comment>
<dbReference type="SUPFAM" id="SSF81301">
    <property type="entry name" value="Nucleotidyltransferase"/>
    <property type="match status" value="1"/>
</dbReference>
<dbReference type="PANTHER" id="PTHR33571">
    <property type="entry name" value="SSL8005 PROTEIN"/>
    <property type="match status" value="1"/>
</dbReference>
<dbReference type="Gene3D" id="3.30.460.10">
    <property type="entry name" value="Beta Polymerase, domain 2"/>
    <property type="match status" value="1"/>
</dbReference>
<evidence type="ECO:0000256" key="3">
    <source>
        <dbReference type="ARBA" id="ARBA00022679"/>
    </source>
</evidence>
<evidence type="ECO:0000313" key="12">
    <source>
        <dbReference type="Proteomes" id="UP000046155"/>
    </source>
</evidence>
<dbReference type="EMBL" id="CDRZ01000291">
    <property type="protein sequence ID" value="CEO90451.1"/>
    <property type="molecule type" value="Genomic_DNA"/>
</dbReference>
<evidence type="ECO:0000256" key="7">
    <source>
        <dbReference type="ARBA" id="ARBA00022840"/>
    </source>
</evidence>
<evidence type="ECO:0000256" key="9">
    <source>
        <dbReference type="ARBA" id="ARBA00038276"/>
    </source>
</evidence>
<dbReference type="AlphaFoldDB" id="A0A0B7MR15"/>
<comment type="similarity">
    <text evidence="9">Belongs to the MntA antitoxin family.</text>
</comment>
<evidence type="ECO:0000259" key="10">
    <source>
        <dbReference type="Pfam" id="PF01909"/>
    </source>
</evidence>
<evidence type="ECO:0000313" key="11">
    <source>
        <dbReference type="EMBL" id="CEO90451.1"/>
    </source>
</evidence>
<organism evidence="11 12">
    <name type="scientific">Syntrophaceticus schinkii</name>
    <dbReference type="NCBI Taxonomy" id="499207"/>
    <lineage>
        <taxon>Bacteria</taxon>
        <taxon>Bacillati</taxon>
        <taxon>Bacillota</taxon>
        <taxon>Clostridia</taxon>
        <taxon>Thermoanaerobacterales</taxon>
        <taxon>Thermoanaerobacterales Family III. Incertae Sedis</taxon>
        <taxon>Syntrophaceticus</taxon>
    </lineage>
</organism>
<keyword evidence="3" id="KW-0808">Transferase</keyword>
<keyword evidence="2" id="KW-1277">Toxin-antitoxin system</keyword>
<evidence type="ECO:0000256" key="5">
    <source>
        <dbReference type="ARBA" id="ARBA00022723"/>
    </source>
</evidence>